<dbReference type="InterPro" id="IPR000242">
    <property type="entry name" value="PTP_cat"/>
</dbReference>
<accession>A0ABY7F3J1</accession>
<dbReference type="Proteomes" id="UP001164746">
    <property type="component" value="Chromosome 10"/>
</dbReference>
<sequence length="355" mass="40229">MCNISGNCTYGCILNMYGNQCDNMCKEYCTPKDNKTLCSEKTGMCLYGCDTGFRGLFCPKVIETVAETQTSSTAALGGGIGVGVVALAAIVVVGLILLRRRVNMSNRRKTPEKEPENLSALYATVNKRRASHVENANDDSDNSHSVTFIENHNYQSPPPKRSVKERTPIFSEDNLETDEDDASAREIAVKFEENGGVYYNNANEVSKFKIHVADLQEYVQNLSSTHTEEEFQKIPYDDDTRVLVRGGATDYINASYIDGFRKRKAYIAILGPMAKQLGDFGQFWQMVWQQKVEKIVMLTQLVEGKKTKCERYWPDHNQSRIYGNVEVVCKDKNKYADYNWRQLTLSMVFEIGYYS</sequence>
<dbReference type="PANTHER" id="PTHR19134:SF562">
    <property type="entry name" value="PROTEIN-TYROSINE-PHOSPHATASE"/>
    <property type="match status" value="1"/>
</dbReference>
<dbReference type="InterPro" id="IPR029021">
    <property type="entry name" value="Prot-tyrosine_phosphatase-like"/>
</dbReference>
<comment type="similarity">
    <text evidence="1">Belongs to the protein-tyrosine phosphatase family.</text>
</comment>
<dbReference type="PROSITE" id="PS50055">
    <property type="entry name" value="TYR_PHOSPHATASE_PTP"/>
    <property type="match status" value="1"/>
</dbReference>
<keyword evidence="5" id="KW-0472">Membrane</keyword>
<proteinExistence type="inferred from homology"/>
<dbReference type="CDD" id="cd00047">
    <property type="entry name" value="PTPc"/>
    <property type="match status" value="1"/>
</dbReference>
<dbReference type="Pfam" id="PF00102">
    <property type="entry name" value="Y_phosphatase"/>
    <property type="match status" value="1"/>
</dbReference>
<name>A0ABY7F3J1_MYAAR</name>
<dbReference type="PANTHER" id="PTHR19134">
    <property type="entry name" value="RECEPTOR-TYPE TYROSINE-PROTEIN PHOSPHATASE"/>
    <property type="match status" value="1"/>
</dbReference>
<organism evidence="7 8">
    <name type="scientific">Mya arenaria</name>
    <name type="common">Soft-shell clam</name>
    <dbReference type="NCBI Taxonomy" id="6604"/>
    <lineage>
        <taxon>Eukaryota</taxon>
        <taxon>Metazoa</taxon>
        <taxon>Spiralia</taxon>
        <taxon>Lophotrochozoa</taxon>
        <taxon>Mollusca</taxon>
        <taxon>Bivalvia</taxon>
        <taxon>Autobranchia</taxon>
        <taxon>Heteroconchia</taxon>
        <taxon>Euheterodonta</taxon>
        <taxon>Imparidentia</taxon>
        <taxon>Neoheterodontei</taxon>
        <taxon>Myida</taxon>
        <taxon>Myoidea</taxon>
        <taxon>Myidae</taxon>
        <taxon>Mya</taxon>
    </lineage>
</organism>
<feature type="domain" description="Tyrosine-protein phosphatase" evidence="6">
    <location>
        <begin position="234"/>
        <end position="346"/>
    </location>
</feature>
<keyword evidence="3" id="KW-0378">Hydrolase</keyword>
<gene>
    <name evidence="7" type="ORF">MAR_031341</name>
</gene>
<evidence type="ECO:0000256" key="5">
    <source>
        <dbReference type="SAM" id="Phobius"/>
    </source>
</evidence>
<keyword evidence="5" id="KW-0812">Transmembrane</keyword>
<protein>
    <recommendedName>
        <fullName evidence="2">protein-tyrosine-phosphatase</fullName>
        <ecNumber evidence="2">3.1.3.48</ecNumber>
    </recommendedName>
</protein>
<evidence type="ECO:0000259" key="6">
    <source>
        <dbReference type="PROSITE" id="PS50055"/>
    </source>
</evidence>
<dbReference type="Gene3D" id="3.90.190.10">
    <property type="entry name" value="Protein tyrosine phosphatase superfamily"/>
    <property type="match status" value="1"/>
</dbReference>
<dbReference type="InterPro" id="IPR050348">
    <property type="entry name" value="Protein-Tyr_Phosphatase"/>
</dbReference>
<evidence type="ECO:0000256" key="2">
    <source>
        <dbReference type="ARBA" id="ARBA00013064"/>
    </source>
</evidence>
<keyword evidence="4" id="KW-0904">Protein phosphatase</keyword>
<dbReference type="SUPFAM" id="SSF52799">
    <property type="entry name" value="(Phosphotyrosine protein) phosphatases II"/>
    <property type="match status" value="1"/>
</dbReference>
<dbReference type="EMBL" id="CP111021">
    <property type="protein sequence ID" value="WAR16747.1"/>
    <property type="molecule type" value="Genomic_DNA"/>
</dbReference>
<evidence type="ECO:0000313" key="8">
    <source>
        <dbReference type="Proteomes" id="UP001164746"/>
    </source>
</evidence>
<evidence type="ECO:0000256" key="1">
    <source>
        <dbReference type="ARBA" id="ARBA00009580"/>
    </source>
</evidence>
<keyword evidence="5" id="KW-1133">Transmembrane helix</keyword>
<evidence type="ECO:0000256" key="3">
    <source>
        <dbReference type="ARBA" id="ARBA00022801"/>
    </source>
</evidence>
<dbReference type="SMART" id="SM00194">
    <property type="entry name" value="PTPc"/>
    <property type="match status" value="1"/>
</dbReference>
<reference evidence="7" key="1">
    <citation type="submission" date="2022-11" db="EMBL/GenBank/DDBJ databases">
        <title>Centuries of genome instability and evolution in soft-shell clam transmissible cancer (bioRxiv).</title>
        <authorList>
            <person name="Hart S.F.M."/>
            <person name="Yonemitsu M.A."/>
            <person name="Giersch R.M."/>
            <person name="Beal B.F."/>
            <person name="Arriagada G."/>
            <person name="Davis B.W."/>
            <person name="Ostrander E.A."/>
            <person name="Goff S.P."/>
            <person name="Metzger M.J."/>
        </authorList>
    </citation>
    <scope>NUCLEOTIDE SEQUENCE</scope>
    <source>
        <strain evidence="7">MELC-2E11</strain>
        <tissue evidence="7">Siphon/mantle</tissue>
    </source>
</reference>
<dbReference type="EC" id="3.1.3.48" evidence="2"/>
<feature type="transmembrane region" description="Helical" evidence="5">
    <location>
        <begin position="74"/>
        <end position="98"/>
    </location>
</feature>
<evidence type="ECO:0000313" key="7">
    <source>
        <dbReference type="EMBL" id="WAR16747.1"/>
    </source>
</evidence>
<keyword evidence="8" id="KW-1185">Reference proteome</keyword>
<evidence type="ECO:0000256" key="4">
    <source>
        <dbReference type="ARBA" id="ARBA00022912"/>
    </source>
</evidence>